<dbReference type="PANTHER" id="PTHR43224:SF1">
    <property type="entry name" value="AMIDINOTRANSFERASE"/>
    <property type="match status" value="1"/>
</dbReference>
<dbReference type="Proteomes" id="UP000028980">
    <property type="component" value="Unassembled WGS sequence"/>
</dbReference>
<dbReference type="EMBL" id="BBLG01000004">
    <property type="protein sequence ID" value="GAK76614.1"/>
    <property type="molecule type" value="Genomic_DNA"/>
</dbReference>
<dbReference type="PIRSF" id="PIRSF028188">
    <property type="entry name" value="Amdntrnsf_FN0238"/>
    <property type="match status" value="1"/>
</dbReference>
<dbReference type="AlphaFoldDB" id="A0A081DCG8"/>
<organism evidence="1 2">
    <name type="scientific">Nonlabens ulvanivorans</name>
    <name type="common">Persicivirga ulvanivorans</name>
    <dbReference type="NCBI Taxonomy" id="906888"/>
    <lineage>
        <taxon>Bacteria</taxon>
        <taxon>Pseudomonadati</taxon>
        <taxon>Bacteroidota</taxon>
        <taxon>Flavobacteriia</taxon>
        <taxon>Flavobacteriales</taxon>
        <taxon>Flavobacteriaceae</taxon>
        <taxon>Nonlabens</taxon>
    </lineage>
</organism>
<comment type="caution">
    <text evidence="1">The sequence shown here is derived from an EMBL/GenBank/DDBJ whole genome shotgun (WGS) entry which is preliminary data.</text>
</comment>
<dbReference type="NCBIfam" id="NF046062">
    <property type="entry name" value="citrull_CtlX"/>
    <property type="match status" value="1"/>
</dbReference>
<dbReference type="SUPFAM" id="SSF55909">
    <property type="entry name" value="Pentein"/>
    <property type="match status" value="1"/>
</dbReference>
<protein>
    <recommendedName>
        <fullName evidence="3">Amidinotransferase</fullName>
    </recommendedName>
</protein>
<dbReference type="Gene3D" id="3.75.10.10">
    <property type="entry name" value="L-arginine/glycine Amidinotransferase, Chain A"/>
    <property type="match status" value="1"/>
</dbReference>
<gene>
    <name evidence="1" type="ORF">JCM19296_2211</name>
</gene>
<dbReference type="Pfam" id="PF19420">
    <property type="entry name" value="DDAH_eukar"/>
    <property type="match status" value="1"/>
</dbReference>
<evidence type="ECO:0000313" key="1">
    <source>
        <dbReference type="EMBL" id="GAK76614.1"/>
    </source>
</evidence>
<dbReference type="PANTHER" id="PTHR43224">
    <property type="entry name" value="AMIDINOTRANSFERASE"/>
    <property type="match status" value="1"/>
</dbReference>
<accession>A0A081DCG8</accession>
<sequence length="323" mass="37017">MFYFTTNKRLMKQITDTVFMVRPVQFRLNEQTAVNNYYQDQEAHQRIKNDIANNQAQGEFDAFTTALRNKGIHVIIISDDEKNDTPDSIFPNNWISTHQNGDVALYPMFAENRRLERRPEVLDTLEKEGFSITNIIDYTSAEDEGFFLEGTGSLLLDRVNKKAYCSISPRADEELFIEFCEDFEYTPVVFTAYQTVADKRLPIYHTNVMMALGENYAVICLDSIDDKSERKNVLKHLKEDGKEVIAITENQVNAFAGNMMQVHNEAGDRLLIMSDQAYQSLTADQIKKLEKYNEILHPSIETIETLGGGSVRCMMAEVFLPKS</sequence>
<name>A0A081DCG8_NONUL</name>
<proteinExistence type="predicted"/>
<reference evidence="1 2" key="1">
    <citation type="journal article" date="2014" name="Genome Announc.">
        <title>Draft Genome Sequences of Marine Flavobacterium Nonlabens Strains NR17, NR24, NR27, NR32, NR33, and Ara13.</title>
        <authorList>
            <person name="Nakanishi M."/>
            <person name="Meirelles P."/>
            <person name="Suzuki R."/>
            <person name="Takatani N."/>
            <person name="Mino S."/>
            <person name="Suda W."/>
            <person name="Oshima K."/>
            <person name="Hattori M."/>
            <person name="Ohkuma M."/>
            <person name="Hosokawa M."/>
            <person name="Miyashita K."/>
            <person name="Thompson F.L."/>
            <person name="Niwa A."/>
            <person name="Sawabe T."/>
            <person name="Sawabe T."/>
        </authorList>
    </citation>
    <scope>NUCLEOTIDE SEQUENCE [LARGE SCALE GENOMIC DNA]</scope>
    <source>
        <strain evidence="2">JCM19296</strain>
    </source>
</reference>
<dbReference type="InterPro" id="IPR014541">
    <property type="entry name" value="Amdntrnsf_FN0238"/>
</dbReference>
<evidence type="ECO:0000313" key="2">
    <source>
        <dbReference type="Proteomes" id="UP000028980"/>
    </source>
</evidence>
<evidence type="ECO:0008006" key="3">
    <source>
        <dbReference type="Google" id="ProtNLM"/>
    </source>
</evidence>